<keyword evidence="2" id="KW-1185">Reference proteome</keyword>
<sequence>METQRLFTYQAEGNIDKHKVIHAEPEEAEALIESGKAVKLDLPELNAFERKANEIHANYKKEVERIKASDNPLMTDEVKAYEIDKLDKQMREQSAKVEADYKAWKQAQIDEAKVRAARAVVKVAEDDREVAEQFVTRASLKLASAIGDTEKSAVVNDIINDIAHLTDAEKTAMQSKISALLSELDATDKHKLVSAVQNIRNSDLLAVKVAEQLPHSVLTQQRIHDLAKQVVAESTFSQAQGGIDRDFYEKHLKGKGAFMNG</sequence>
<evidence type="ECO:0000313" key="2">
    <source>
        <dbReference type="Proteomes" id="UP001275315"/>
    </source>
</evidence>
<dbReference type="RefSeq" id="WP_320380825.1">
    <property type="nucleotide sequence ID" value="NZ_JAWDIQ010000003.1"/>
</dbReference>
<gene>
    <name evidence="1" type="ORF">RWD45_17015</name>
</gene>
<evidence type="ECO:0000313" key="1">
    <source>
        <dbReference type="EMBL" id="MDY0409968.1"/>
    </source>
</evidence>
<accession>A0ABU5CUB9</accession>
<comment type="caution">
    <text evidence="1">The sequence shown here is derived from an EMBL/GenBank/DDBJ whole genome shotgun (WGS) entry which is preliminary data.</text>
</comment>
<name>A0ABU5CUB9_9BACI</name>
<organism evidence="1 2">
    <name type="scientific">Paracerasibacillus soli</name>
    <dbReference type="NCBI Taxonomy" id="480284"/>
    <lineage>
        <taxon>Bacteria</taxon>
        <taxon>Bacillati</taxon>
        <taxon>Bacillota</taxon>
        <taxon>Bacilli</taxon>
        <taxon>Bacillales</taxon>
        <taxon>Bacillaceae</taxon>
        <taxon>Paracerasibacillus</taxon>
    </lineage>
</organism>
<evidence type="ECO:0008006" key="3">
    <source>
        <dbReference type="Google" id="ProtNLM"/>
    </source>
</evidence>
<dbReference type="Proteomes" id="UP001275315">
    <property type="component" value="Unassembled WGS sequence"/>
</dbReference>
<dbReference type="EMBL" id="JAWDIQ010000003">
    <property type="protein sequence ID" value="MDY0409968.1"/>
    <property type="molecule type" value="Genomic_DNA"/>
</dbReference>
<reference evidence="1 2" key="1">
    <citation type="submission" date="2023-10" db="EMBL/GenBank/DDBJ databases">
        <title>Virgibacillus soli CC-YMP-6 genome.</title>
        <authorList>
            <person name="Miliotis G."/>
            <person name="Sengupta P."/>
            <person name="Hameed A."/>
            <person name="Chuvochina M."/>
            <person name="Mcdonagh F."/>
            <person name="Simpson A.C."/>
            <person name="Singh N.K."/>
            <person name="Rekha P.D."/>
            <person name="Raman K."/>
            <person name="Hugenholtz P."/>
            <person name="Venkateswaran K."/>
        </authorList>
    </citation>
    <scope>NUCLEOTIDE SEQUENCE [LARGE SCALE GENOMIC DNA]</scope>
    <source>
        <strain evidence="1 2">CC-YMP-6</strain>
    </source>
</reference>
<protein>
    <recommendedName>
        <fullName evidence="3">DUF4355 domain-containing protein</fullName>
    </recommendedName>
</protein>
<proteinExistence type="predicted"/>